<keyword evidence="1" id="KW-0472">Membrane</keyword>
<feature type="transmembrane region" description="Helical" evidence="1">
    <location>
        <begin position="41"/>
        <end position="70"/>
    </location>
</feature>
<reference evidence="2 3" key="1">
    <citation type="submission" date="2021-01" db="EMBL/GenBank/DDBJ databases">
        <title>Whole genome shotgun sequence of Asanoa siamensis NBRC 107932.</title>
        <authorList>
            <person name="Komaki H."/>
            <person name="Tamura T."/>
        </authorList>
    </citation>
    <scope>NUCLEOTIDE SEQUENCE [LARGE SCALE GENOMIC DNA]</scope>
    <source>
        <strain evidence="2 3">NBRC 107932</strain>
    </source>
</reference>
<dbReference type="EMBL" id="BONE01000003">
    <property type="protein sequence ID" value="GIF71064.1"/>
    <property type="molecule type" value="Genomic_DNA"/>
</dbReference>
<name>A0ABQ4CIF4_9ACTN</name>
<keyword evidence="3" id="KW-1185">Reference proteome</keyword>
<feature type="transmembrane region" description="Helical" evidence="1">
    <location>
        <begin position="375"/>
        <end position="396"/>
    </location>
</feature>
<sequence>MALTGQATQATEVAAAPRAVSPRHFVRLKLRIMGNSFRGQVWRVVLFSFGILFGLIYATAGFFAAAAAGLAGNTDAAFLVAAAGGGVVALSWTLLPLLFFGVDETIDPSRFALLPLPRRTLVVGLLTAALIGVPAAATLIATAGLVLSAGALGGAGAAVVQALGVLLGLVFCVAVSRAVTSAFANLLRSRRTRDLAAVLLAVSAALIGPLQIAINRASTNTDWRRFLPLSEVIGWTPFGAPYTAGFEAAAGHWLAALAKLALVVAAIAVLLWWWSRTIETAMVGTASLGPAARQGTPGAPVDQLFPRILRWARRDRFGAILAREVRYWWRDARRRSNLITFAVAALFVSAMVNFGEAIWGTEAGEPARDVAASPLTFTLSMIFVGTLAAVTLANQFGFDGSAYANDIIAGVPGRTQIAARAAAFTVYVLPLVVLIAVIIGVLVGEPTWIPMALGTLVGTFGCGLAANSMLSVIGAYALPETSNPFALNTGAGMARGLLSILSMVIGVVLAVPLLLGALFAGDVWLWVALPVGLAYGAGAAWLGSVIVGDVLDRRMPELLLTITPRR</sequence>
<keyword evidence="1" id="KW-0812">Transmembrane</keyword>
<proteinExistence type="predicted"/>
<feature type="transmembrane region" description="Helical" evidence="1">
    <location>
        <begin position="336"/>
        <end position="355"/>
    </location>
</feature>
<feature type="transmembrane region" description="Helical" evidence="1">
    <location>
        <begin position="76"/>
        <end position="100"/>
    </location>
</feature>
<evidence type="ECO:0000313" key="2">
    <source>
        <dbReference type="EMBL" id="GIF71064.1"/>
    </source>
</evidence>
<accession>A0ABQ4CIF4</accession>
<gene>
    <name evidence="2" type="ORF">Asi02nite_05820</name>
</gene>
<comment type="caution">
    <text evidence="2">The sequence shown here is derived from an EMBL/GenBank/DDBJ whole genome shotgun (WGS) entry which is preliminary data.</text>
</comment>
<evidence type="ECO:0000256" key="1">
    <source>
        <dbReference type="SAM" id="Phobius"/>
    </source>
</evidence>
<organism evidence="2 3">
    <name type="scientific">Asanoa siamensis</name>
    <dbReference type="NCBI Taxonomy" id="926357"/>
    <lineage>
        <taxon>Bacteria</taxon>
        <taxon>Bacillati</taxon>
        <taxon>Actinomycetota</taxon>
        <taxon>Actinomycetes</taxon>
        <taxon>Micromonosporales</taxon>
        <taxon>Micromonosporaceae</taxon>
        <taxon>Asanoa</taxon>
    </lineage>
</organism>
<feature type="transmembrane region" description="Helical" evidence="1">
    <location>
        <begin position="253"/>
        <end position="274"/>
    </location>
</feature>
<feature type="transmembrane region" description="Helical" evidence="1">
    <location>
        <begin position="417"/>
        <end position="442"/>
    </location>
</feature>
<evidence type="ECO:0000313" key="3">
    <source>
        <dbReference type="Proteomes" id="UP000604117"/>
    </source>
</evidence>
<dbReference type="Proteomes" id="UP000604117">
    <property type="component" value="Unassembled WGS sequence"/>
</dbReference>
<feature type="transmembrane region" description="Helical" evidence="1">
    <location>
        <begin position="121"/>
        <end position="146"/>
    </location>
</feature>
<feature type="transmembrane region" description="Helical" evidence="1">
    <location>
        <begin position="497"/>
        <end position="519"/>
    </location>
</feature>
<feature type="transmembrane region" description="Helical" evidence="1">
    <location>
        <begin position="448"/>
        <end position="476"/>
    </location>
</feature>
<feature type="transmembrane region" description="Helical" evidence="1">
    <location>
        <begin position="525"/>
        <end position="547"/>
    </location>
</feature>
<protein>
    <submittedName>
        <fullName evidence="2">Transporter</fullName>
    </submittedName>
</protein>
<feature type="transmembrane region" description="Helical" evidence="1">
    <location>
        <begin position="195"/>
        <end position="214"/>
    </location>
</feature>
<keyword evidence="1" id="KW-1133">Transmembrane helix</keyword>
<feature type="transmembrane region" description="Helical" evidence="1">
    <location>
        <begin position="152"/>
        <end position="175"/>
    </location>
</feature>